<evidence type="ECO:0000313" key="1">
    <source>
        <dbReference type="EMBL" id="CAI9104199.1"/>
    </source>
</evidence>
<gene>
    <name evidence="1" type="ORF">OLC1_LOCUS13175</name>
</gene>
<reference evidence="1" key="1">
    <citation type="submission" date="2023-03" db="EMBL/GenBank/DDBJ databases">
        <authorList>
            <person name="Julca I."/>
        </authorList>
    </citation>
    <scope>NUCLEOTIDE SEQUENCE</scope>
</reference>
<evidence type="ECO:0000313" key="2">
    <source>
        <dbReference type="Proteomes" id="UP001161247"/>
    </source>
</evidence>
<keyword evidence="2" id="KW-1185">Reference proteome</keyword>
<dbReference type="Proteomes" id="UP001161247">
    <property type="component" value="Chromosome 4"/>
</dbReference>
<dbReference type="EMBL" id="OX459121">
    <property type="protein sequence ID" value="CAI9104199.1"/>
    <property type="molecule type" value="Genomic_DNA"/>
</dbReference>
<protein>
    <submittedName>
        <fullName evidence="1">OLC1v1002828C1</fullName>
    </submittedName>
</protein>
<organism evidence="1 2">
    <name type="scientific">Oldenlandia corymbosa var. corymbosa</name>
    <dbReference type="NCBI Taxonomy" id="529605"/>
    <lineage>
        <taxon>Eukaryota</taxon>
        <taxon>Viridiplantae</taxon>
        <taxon>Streptophyta</taxon>
        <taxon>Embryophyta</taxon>
        <taxon>Tracheophyta</taxon>
        <taxon>Spermatophyta</taxon>
        <taxon>Magnoliopsida</taxon>
        <taxon>eudicotyledons</taxon>
        <taxon>Gunneridae</taxon>
        <taxon>Pentapetalae</taxon>
        <taxon>asterids</taxon>
        <taxon>lamiids</taxon>
        <taxon>Gentianales</taxon>
        <taxon>Rubiaceae</taxon>
        <taxon>Rubioideae</taxon>
        <taxon>Spermacoceae</taxon>
        <taxon>Hedyotis-Oldenlandia complex</taxon>
        <taxon>Oldenlandia</taxon>
    </lineage>
</organism>
<proteinExistence type="predicted"/>
<name>A0AAV1DB29_OLDCO</name>
<dbReference type="AlphaFoldDB" id="A0AAV1DB29"/>
<accession>A0AAV1DB29</accession>
<sequence>MTTTPTPAPPGRFADTTLRLCGETRFGSGVLGFTVLMVGRTLFAATIPEAIMLARSHTRALKVLSSLHGKICGAIIKKKNKKELCLDQIVHLGIKINQMIYLGKTISDKAE</sequence>